<dbReference type="InterPro" id="IPR020539">
    <property type="entry name" value="RNase_P_CS"/>
</dbReference>
<proteinExistence type="inferred from homology"/>
<evidence type="ECO:0000256" key="3">
    <source>
        <dbReference type="ARBA" id="ARBA00022722"/>
    </source>
</evidence>
<dbReference type="PROSITE" id="PS00648">
    <property type="entry name" value="RIBONUCLEASE_P"/>
    <property type="match status" value="1"/>
</dbReference>
<evidence type="ECO:0000256" key="4">
    <source>
        <dbReference type="ARBA" id="ARBA00022759"/>
    </source>
</evidence>
<evidence type="ECO:0000256" key="6">
    <source>
        <dbReference type="ARBA" id="ARBA00022884"/>
    </source>
</evidence>
<dbReference type="EMBL" id="CP029803">
    <property type="protein sequence ID" value="AWT60813.1"/>
    <property type="molecule type" value="Genomic_DNA"/>
</dbReference>
<dbReference type="SUPFAM" id="SSF54211">
    <property type="entry name" value="Ribosomal protein S5 domain 2-like"/>
    <property type="match status" value="1"/>
</dbReference>
<evidence type="ECO:0000256" key="8">
    <source>
        <dbReference type="NCBIfam" id="TIGR00188"/>
    </source>
</evidence>
<dbReference type="KEGG" id="mtar:DF168_02035"/>
<dbReference type="PANTHER" id="PTHR33992:SF1">
    <property type="entry name" value="RIBONUCLEASE P PROTEIN COMPONENT"/>
    <property type="match status" value="1"/>
</dbReference>
<dbReference type="GO" id="GO:0042781">
    <property type="term" value="F:3'-tRNA processing endoribonuclease activity"/>
    <property type="evidence" value="ECO:0007669"/>
    <property type="project" value="TreeGrafter"/>
</dbReference>
<dbReference type="GO" id="GO:0004526">
    <property type="term" value="F:ribonuclease P activity"/>
    <property type="evidence" value="ECO:0007669"/>
    <property type="project" value="UniProtKB-UniRule"/>
</dbReference>
<dbReference type="InterPro" id="IPR014721">
    <property type="entry name" value="Ribsml_uS5_D2-typ_fold_subgr"/>
</dbReference>
<protein>
    <recommendedName>
        <fullName evidence="7 8">Ribonuclease P protein component</fullName>
        <shortName evidence="7">RNase P protein</shortName>
        <shortName evidence="7">RNaseP protein</shortName>
        <ecNumber evidence="7 8">3.1.26.5</ecNumber>
    </recommendedName>
    <alternativeName>
        <fullName evidence="7">Protein C5</fullName>
    </alternativeName>
</protein>
<keyword evidence="4 7" id="KW-0255">Endonuclease</keyword>
<keyword evidence="3 7" id="KW-0540">Nuclease</keyword>
<comment type="catalytic activity">
    <reaction evidence="7">
        <text>Endonucleolytic cleavage of RNA, removing 5'-extranucleotides from tRNA precursor.</text>
        <dbReference type="EC" id="3.1.26.5"/>
    </reaction>
</comment>
<evidence type="ECO:0000256" key="5">
    <source>
        <dbReference type="ARBA" id="ARBA00022801"/>
    </source>
</evidence>
<evidence type="ECO:0000256" key="2">
    <source>
        <dbReference type="ARBA" id="ARBA00022694"/>
    </source>
</evidence>
<evidence type="ECO:0000256" key="7">
    <source>
        <dbReference type="HAMAP-Rule" id="MF_00227"/>
    </source>
</evidence>
<dbReference type="NCBIfam" id="TIGR00188">
    <property type="entry name" value="rnpA"/>
    <property type="match status" value="1"/>
</dbReference>
<comment type="subunit">
    <text evidence="7">Consists of a catalytic RNA component (M1 or rnpB) and a protein subunit.</text>
</comment>
<evidence type="ECO:0000313" key="9">
    <source>
        <dbReference type="EMBL" id="AWT60813.1"/>
    </source>
</evidence>
<comment type="similarity">
    <text evidence="7">Belongs to the RnpA family.</text>
</comment>
<accession>A0A2Z4AER6</accession>
<dbReference type="GO" id="GO:0030677">
    <property type="term" value="C:ribonuclease P complex"/>
    <property type="evidence" value="ECO:0007669"/>
    <property type="project" value="TreeGrafter"/>
</dbReference>
<dbReference type="GO" id="GO:0001682">
    <property type="term" value="P:tRNA 5'-leader removal"/>
    <property type="evidence" value="ECO:0007669"/>
    <property type="project" value="UniProtKB-UniRule"/>
</dbReference>
<reference evidence="9 10" key="1">
    <citation type="submission" date="2018-06" db="EMBL/GenBank/DDBJ databases">
        <title>Draft Genome Sequence of a Novel Marine Bacterium Related to the Verrucomicrobia.</title>
        <authorList>
            <person name="Vosseberg J."/>
            <person name="Martijn J."/>
            <person name="Ettema T.J.G."/>
        </authorList>
    </citation>
    <scope>NUCLEOTIDE SEQUENCE [LARGE SCALE GENOMIC DNA]</scope>
    <source>
        <strain evidence="9">TARA_B100001123</strain>
    </source>
</reference>
<keyword evidence="2 7" id="KW-0819">tRNA processing</keyword>
<dbReference type="Proteomes" id="UP000247465">
    <property type="component" value="Chromosome"/>
</dbReference>
<dbReference type="Pfam" id="PF00825">
    <property type="entry name" value="Ribonuclease_P"/>
    <property type="match status" value="1"/>
</dbReference>
<dbReference type="AlphaFoldDB" id="A0A2Z4AER6"/>
<organism evidence="9 10">
    <name type="scientific">Candidatus Moanibacter tarae</name>
    <dbReference type="NCBI Taxonomy" id="2200854"/>
    <lineage>
        <taxon>Bacteria</taxon>
        <taxon>Pseudomonadati</taxon>
        <taxon>Verrucomicrobiota</taxon>
        <taxon>Opitutia</taxon>
        <taxon>Puniceicoccales</taxon>
        <taxon>Puniceicoccales incertae sedis</taxon>
        <taxon>Candidatus Moanibacter</taxon>
    </lineage>
</organism>
<dbReference type="InterPro" id="IPR020568">
    <property type="entry name" value="Ribosomal_Su5_D2-typ_SF"/>
</dbReference>
<dbReference type="InterPro" id="IPR000100">
    <property type="entry name" value="RNase_P"/>
</dbReference>
<dbReference type="Gene3D" id="3.30.230.10">
    <property type="match status" value="1"/>
</dbReference>
<dbReference type="EC" id="3.1.26.5" evidence="7 8"/>
<dbReference type="GO" id="GO:0000049">
    <property type="term" value="F:tRNA binding"/>
    <property type="evidence" value="ECO:0007669"/>
    <property type="project" value="UniProtKB-UniRule"/>
</dbReference>
<name>A0A2Z4AER6_9BACT</name>
<evidence type="ECO:0000256" key="1">
    <source>
        <dbReference type="ARBA" id="ARBA00002663"/>
    </source>
</evidence>
<dbReference type="HAMAP" id="MF_00227">
    <property type="entry name" value="RNase_P"/>
    <property type="match status" value="1"/>
</dbReference>
<keyword evidence="5 7" id="KW-0378">Hydrolase</keyword>
<keyword evidence="6 7" id="KW-0694">RNA-binding</keyword>
<sequence>MRQRLTGRERLNRQIDFAAVKQLGKKIDCGPFVVQIQVIPDPIGHPPIRRIGVIASKRMGSAVRRNRAKRLMRELFRTNQEILPQRVDVVMIARRTIVNFAYEELQIRYLQACQRLTPLNISGGEPVE</sequence>
<dbReference type="PANTHER" id="PTHR33992">
    <property type="entry name" value="RIBONUCLEASE P PROTEIN COMPONENT"/>
    <property type="match status" value="1"/>
</dbReference>
<gene>
    <name evidence="7 9" type="primary">rnpA</name>
    <name evidence="9" type="ORF">DF168_02035</name>
</gene>
<evidence type="ECO:0000313" key="10">
    <source>
        <dbReference type="Proteomes" id="UP000247465"/>
    </source>
</evidence>
<comment type="function">
    <text evidence="1 7">RNaseP catalyzes the removal of the 5'-leader sequence from pre-tRNA to produce the mature 5'-terminus. It can also cleave other RNA substrates such as 4.5S RNA. The protein component plays an auxiliary but essential role in vivo by binding to the 5'-leader sequence and broadening the substrate specificity of the ribozyme.</text>
</comment>